<keyword evidence="7" id="KW-0573">Peptidoglycan synthesis</keyword>
<dbReference type="SUPFAM" id="SSF56601">
    <property type="entry name" value="beta-lactamase/transpeptidase-like"/>
    <property type="match status" value="1"/>
</dbReference>
<evidence type="ECO:0000256" key="8">
    <source>
        <dbReference type="ARBA" id="ARBA00022989"/>
    </source>
</evidence>
<keyword evidence="15" id="KW-1185">Reference proteome</keyword>
<dbReference type="InterPro" id="IPR001460">
    <property type="entry name" value="PCN-bd_Tpept"/>
</dbReference>
<dbReference type="InterPro" id="IPR050515">
    <property type="entry name" value="Beta-lactam/transpept"/>
</dbReference>
<keyword evidence="4" id="KW-1003">Cell membrane</keyword>
<dbReference type="GO" id="GO:0008360">
    <property type="term" value="P:regulation of cell shape"/>
    <property type="evidence" value="ECO:0007669"/>
    <property type="project" value="UniProtKB-KW"/>
</dbReference>
<dbReference type="GO" id="GO:0005886">
    <property type="term" value="C:plasma membrane"/>
    <property type="evidence" value="ECO:0007669"/>
    <property type="project" value="UniProtKB-SubCell"/>
</dbReference>
<accession>A0A8J6M7N3</accession>
<dbReference type="EMBL" id="JACOPQ010000004">
    <property type="protein sequence ID" value="MBC5736757.1"/>
    <property type="molecule type" value="Genomic_DNA"/>
</dbReference>
<dbReference type="GO" id="GO:0009252">
    <property type="term" value="P:peptidoglycan biosynthetic process"/>
    <property type="evidence" value="ECO:0007669"/>
    <property type="project" value="UniProtKB-KW"/>
</dbReference>
<evidence type="ECO:0000313" key="15">
    <source>
        <dbReference type="Proteomes" id="UP000607645"/>
    </source>
</evidence>
<dbReference type="Gene3D" id="3.90.1310.10">
    <property type="entry name" value="Penicillin-binding protein 2a (Domain 2)"/>
    <property type="match status" value="1"/>
</dbReference>
<dbReference type="AlphaFoldDB" id="A0A8J6M7N3"/>
<dbReference type="Gene3D" id="3.40.710.10">
    <property type="entry name" value="DD-peptidase/beta-lactamase superfamily"/>
    <property type="match status" value="1"/>
</dbReference>
<evidence type="ECO:0000256" key="5">
    <source>
        <dbReference type="ARBA" id="ARBA00022692"/>
    </source>
</evidence>
<comment type="similarity">
    <text evidence="3">Belongs to the transpeptidase family.</text>
</comment>
<evidence type="ECO:0000256" key="7">
    <source>
        <dbReference type="ARBA" id="ARBA00022984"/>
    </source>
</evidence>
<protein>
    <submittedName>
        <fullName evidence="14">Penicillin-binding protein</fullName>
    </submittedName>
</protein>
<keyword evidence="9 11" id="KW-0472">Membrane</keyword>
<dbReference type="InterPro" id="IPR012338">
    <property type="entry name" value="Beta-lactam/transpept-like"/>
</dbReference>
<gene>
    <name evidence="14" type="ORF">H8S62_07000</name>
</gene>
<evidence type="ECO:0000256" key="11">
    <source>
        <dbReference type="SAM" id="Phobius"/>
    </source>
</evidence>
<evidence type="ECO:0000259" key="13">
    <source>
        <dbReference type="Pfam" id="PF03717"/>
    </source>
</evidence>
<dbReference type="InterPro" id="IPR005311">
    <property type="entry name" value="PBP_dimer"/>
</dbReference>
<evidence type="ECO:0000313" key="14">
    <source>
        <dbReference type="EMBL" id="MBC5736757.1"/>
    </source>
</evidence>
<dbReference type="InterPro" id="IPR036138">
    <property type="entry name" value="PBP_dimer_sf"/>
</dbReference>
<evidence type="ECO:0000256" key="1">
    <source>
        <dbReference type="ARBA" id="ARBA00004167"/>
    </source>
</evidence>
<sequence>MDAKQFHSRLRGILLVLIVILGLFTWVLYDLQIVRGADFRSQSVRKITKTETVEAARGQILDRYGRVLVSNRTSYQVTLDTSVMGAEAERNPNLLALLHICRDHNVTWTDAVLPISMTEPFTYTDTLTDAGRARYEAFLERMKWTDAAAQGAGALIAKMREFYQVDENVSAEDGRALVGVLCEVRIRSLDILRSSYVFAQDVDIDFISTVKEQGLVGVSIDPTTVRQYNTAYAAHLLGRVRSIPAEDWEKYEALGYSMDDTVGTDGVELAFEEYLRGEAGRRAIDTNTTGKVVSETWLTDHETGELLEPKPGDNVSLTLDIRLQEVTERALAEGIAGLPSEYTQGGAAVVSDVKTGGILAMASYPTFDLNIYSNAALYNETAENPLNPFYNRATMGTYSPGSTFKMVVGTAALQEGLTTPNEKIKDTGRFQYPAGEKYPYGEYHPACWYYLQYGGYHPPQDMAHALENSCNIYFYTMGDRLGIDLINKYASMFGLGKATGFELPENVGQVAGPETSEKMGVTWYGGDLLSASIGQGNTLATPLQLANYIGTLVNGGSHYSAHILQSVKSSDFSQVIYERAPELMDSLNISGENLEAVKQGMYLLATEGSVRNYFKDLPVTVGAKTGTAQVGREDTEANAVLVCFAPYDDPEIAISIVVERGGSGTELAAIAADILSYYFNTEHTMEAVEGENALLR</sequence>
<dbReference type="Gene3D" id="1.10.10.1230">
    <property type="entry name" value="Penicillin-binding protein, N-terminal non-catalytic domain, head sub-domain"/>
    <property type="match status" value="1"/>
</dbReference>
<proteinExistence type="inferred from homology"/>
<comment type="caution">
    <text evidence="14">The sequence shown here is derived from an EMBL/GenBank/DDBJ whole genome shotgun (WGS) entry which is preliminary data.</text>
</comment>
<dbReference type="Proteomes" id="UP000607645">
    <property type="component" value="Unassembled WGS sequence"/>
</dbReference>
<evidence type="ECO:0000256" key="9">
    <source>
        <dbReference type="ARBA" id="ARBA00023136"/>
    </source>
</evidence>
<evidence type="ECO:0000256" key="4">
    <source>
        <dbReference type="ARBA" id="ARBA00022475"/>
    </source>
</evidence>
<keyword evidence="8 11" id="KW-1133">Transmembrane helix</keyword>
<evidence type="ECO:0000259" key="12">
    <source>
        <dbReference type="Pfam" id="PF00905"/>
    </source>
</evidence>
<dbReference type="SUPFAM" id="SSF56519">
    <property type="entry name" value="Penicillin binding protein dimerisation domain"/>
    <property type="match status" value="1"/>
</dbReference>
<dbReference type="GO" id="GO:0071972">
    <property type="term" value="F:peptidoglycan L,D-transpeptidase activity"/>
    <property type="evidence" value="ECO:0007669"/>
    <property type="project" value="TreeGrafter"/>
</dbReference>
<keyword evidence="5 11" id="KW-0812">Transmembrane</keyword>
<name>A0A8J6M7N3_9FIRM</name>
<evidence type="ECO:0000256" key="10">
    <source>
        <dbReference type="ARBA" id="ARBA00023316"/>
    </source>
</evidence>
<dbReference type="Pfam" id="PF00905">
    <property type="entry name" value="Transpeptidase"/>
    <property type="match status" value="1"/>
</dbReference>
<feature type="domain" description="Penicillin-binding protein dimerisation" evidence="13">
    <location>
        <begin position="53"/>
        <end position="295"/>
    </location>
</feature>
<dbReference type="PANTHER" id="PTHR30627">
    <property type="entry name" value="PEPTIDOGLYCAN D,D-TRANSPEPTIDASE"/>
    <property type="match status" value="1"/>
</dbReference>
<dbReference type="PANTHER" id="PTHR30627:SF2">
    <property type="entry name" value="PEPTIDOGLYCAN D,D-TRANSPEPTIDASE MRDA"/>
    <property type="match status" value="1"/>
</dbReference>
<feature type="transmembrane region" description="Helical" evidence="11">
    <location>
        <begin position="12"/>
        <end position="29"/>
    </location>
</feature>
<dbReference type="GO" id="GO:0008658">
    <property type="term" value="F:penicillin binding"/>
    <property type="evidence" value="ECO:0007669"/>
    <property type="project" value="InterPro"/>
</dbReference>
<dbReference type="GO" id="GO:0071555">
    <property type="term" value="P:cell wall organization"/>
    <property type="evidence" value="ECO:0007669"/>
    <property type="project" value="UniProtKB-KW"/>
</dbReference>
<organism evidence="14 15">
    <name type="scientific">Lawsonibacter faecis</name>
    <dbReference type="NCBI Taxonomy" id="2763052"/>
    <lineage>
        <taxon>Bacteria</taxon>
        <taxon>Bacillati</taxon>
        <taxon>Bacillota</taxon>
        <taxon>Clostridia</taxon>
        <taxon>Eubacteriales</taxon>
        <taxon>Oscillospiraceae</taxon>
        <taxon>Lawsonibacter</taxon>
    </lineage>
</organism>
<feature type="domain" description="Penicillin-binding protein transpeptidase" evidence="12">
    <location>
        <begin position="346"/>
        <end position="675"/>
    </location>
</feature>
<keyword evidence="10" id="KW-0961">Cell wall biogenesis/degradation</keyword>
<keyword evidence="6" id="KW-0133">Cell shape</keyword>
<evidence type="ECO:0000256" key="6">
    <source>
        <dbReference type="ARBA" id="ARBA00022960"/>
    </source>
</evidence>
<evidence type="ECO:0000256" key="2">
    <source>
        <dbReference type="ARBA" id="ARBA00004236"/>
    </source>
</evidence>
<reference evidence="14" key="1">
    <citation type="submission" date="2020-08" db="EMBL/GenBank/DDBJ databases">
        <title>Genome public.</title>
        <authorList>
            <person name="Liu C."/>
            <person name="Sun Q."/>
        </authorList>
    </citation>
    <scope>NUCLEOTIDE SEQUENCE</scope>
    <source>
        <strain evidence="14">NSJ-52</strain>
    </source>
</reference>
<comment type="subcellular location">
    <subcellularLocation>
        <location evidence="2">Cell membrane</location>
    </subcellularLocation>
    <subcellularLocation>
        <location evidence="1">Membrane</location>
        <topology evidence="1">Single-pass membrane protein</topology>
    </subcellularLocation>
</comment>
<dbReference type="Pfam" id="PF03717">
    <property type="entry name" value="PBP_dimer"/>
    <property type="match status" value="1"/>
</dbReference>
<dbReference type="RefSeq" id="WP_155150317.1">
    <property type="nucleotide sequence ID" value="NZ_JACOPQ010000004.1"/>
</dbReference>
<evidence type="ECO:0000256" key="3">
    <source>
        <dbReference type="ARBA" id="ARBA00007171"/>
    </source>
</evidence>